<accession>A0A7J5BZ69</accession>
<organism evidence="1 2">
    <name type="scientific">Pseudoclavibacter chungangensis</name>
    <dbReference type="NCBI Taxonomy" id="587635"/>
    <lineage>
        <taxon>Bacteria</taxon>
        <taxon>Bacillati</taxon>
        <taxon>Actinomycetota</taxon>
        <taxon>Actinomycetes</taxon>
        <taxon>Micrococcales</taxon>
        <taxon>Microbacteriaceae</taxon>
        <taxon>Pseudoclavibacter</taxon>
    </lineage>
</organism>
<dbReference type="OrthoDB" id="3787329at2"/>
<name>A0A7J5BZ69_9MICO</name>
<dbReference type="Proteomes" id="UP000467240">
    <property type="component" value="Unassembled WGS sequence"/>
</dbReference>
<protein>
    <submittedName>
        <fullName evidence="1">Uncharacterized protein</fullName>
    </submittedName>
</protein>
<evidence type="ECO:0000313" key="2">
    <source>
        <dbReference type="Proteomes" id="UP000467240"/>
    </source>
</evidence>
<proteinExistence type="predicted"/>
<sequence>MADAHSRPGLRRSRGRTVAALATIGALVLGGIVGGSWALTNRSGSDDAESAVATLLDRLIAFDAVGAVDALAPSEVDIASEFIDGIGGRLRSEKYRSLSDFLRTPPPHEGVAVRSEGLVLEPTTVADGVVRVGIGGGRVTFNGDPVAVTDTINAFRGAFAYAHASVFACPDGAEKVCAEAARYDRPLRTPVTIDLAATNLAVIAVEEHGRWYVSPLLSAAERFLTDGWYAPHEVPRDGVIAAADGASSSTEAGTRYLAGLRAFVHQGDPSALASISVLPERRLWSVYGRALAGVWQRTADPDLTVDPLGTFTAEERDGRTLLVPAGIRFSTPTESFVVGRECVSRTALGASTGPTTKCLPAVSATGALDGSFLALETVSTRDGWLIGALPLIRYEGANP</sequence>
<dbReference type="AlphaFoldDB" id="A0A7J5BZ69"/>
<dbReference type="RefSeq" id="WP_158039822.1">
    <property type="nucleotide sequence ID" value="NZ_JACCFV010000001.1"/>
</dbReference>
<reference evidence="1 2" key="1">
    <citation type="submission" date="2019-09" db="EMBL/GenBank/DDBJ databases">
        <title>Phylogeny of genus Pseudoclavibacter and closely related genus.</title>
        <authorList>
            <person name="Li Y."/>
        </authorList>
    </citation>
    <scope>NUCLEOTIDE SEQUENCE [LARGE SCALE GENOMIC DNA]</scope>
    <source>
        <strain evidence="1 2">DSM 23821</strain>
    </source>
</reference>
<comment type="caution">
    <text evidence="1">The sequence shown here is derived from an EMBL/GenBank/DDBJ whole genome shotgun (WGS) entry which is preliminary data.</text>
</comment>
<evidence type="ECO:0000313" key="1">
    <source>
        <dbReference type="EMBL" id="KAB1659658.1"/>
    </source>
</evidence>
<dbReference type="EMBL" id="WBJZ01000005">
    <property type="protein sequence ID" value="KAB1659658.1"/>
    <property type="molecule type" value="Genomic_DNA"/>
</dbReference>
<keyword evidence="2" id="KW-1185">Reference proteome</keyword>
<gene>
    <name evidence="1" type="ORF">F8O01_05210</name>
</gene>